<dbReference type="AlphaFoldDB" id="A0A2W1BS64"/>
<organism evidence="2 3">
    <name type="scientific">Helicoverpa armigera</name>
    <name type="common">Cotton bollworm</name>
    <name type="synonym">Heliothis armigera</name>
    <dbReference type="NCBI Taxonomy" id="29058"/>
    <lineage>
        <taxon>Eukaryota</taxon>
        <taxon>Metazoa</taxon>
        <taxon>Ecdysozoa</taxon>
        <taxon>Arthropoda</taxon>
        <taxon>Hexapoda</taxon>
        <taxon>Insecta</taxon>
        <taxon>Pterygota</taxon>
        <taxon>Neoptera</taxon>
        <taxon>Endopterygota</taxon>
        <taxon>Lepidoptera</taxon>
        <taxon>Glossata</taxon>
        <taxon>Ditrysia</taxon>
        <taxon>Noctuoidea</taxon>
        <taxon>Noctuidae</taxon>
        <taxon>Heliothinae</taxon>
        <taxon>Helicoverpa</taxon>
    </lineage>
</organism>
<dbReference type="EMBL" id="KZ149955">
    <property type="protein sequence ID" value="PZC76484.1"/>
    <property type="molecule type" value="Genomic_DNA"/>
</dbReference>
<accession>A0A2W1BS64</accession>
<proteinExistence type="predicted"/>
<keyword evidence="3" id="KW-1185">Reference proteome</keyword>
<evidence type="ECO:0000256" key="1">
    <source>
        <dbReference type="SAM" id="MobiDB-lite"/>
    </source>
</evidence>
<feature type="region of interest" description="Disordered" evidence="1">
    <location>
        <begin position="1"/>
        <end position="42"/>
    </location>
</feature>
<sequence length="197" mass="21818">MGSDHTEAISQRLRLFGRHKPTEPAGAPAQQRSCRDEQHRHSNACAATRSTGRAALVLQSAAPAQKRLGHDTAFTHSRMCNQNNRTDHLTSKHDMPGLLSTGFHYRSIPNEILAVSTLYSIQSLCSSTAPGEHEVSQHSYYVKRHSTWSAYTITSHSLGLSSIPVVKRQASKHLAKVTKRSIDRLSSIVMLQINIKN</sequence>
<gene>
    <name evidence="2" type="primary">HaOG204504</name>
    <name evidence="2" type="ORF">B5X24_HaOG204504</name>
</gene>
<reference evidence="2 3" key="1">
    <citation type="journal article" date="2017" name="BMC Biol.">
        <title>Genomic innovations, transcriptional plasticity and gene loss underlying the evolution and divergence of two highly polyphagous and invasive Helicoverpa pest species.</title>
        <authorList>
            <person name="Pearce S.L."/>
            <person name="Clarke D.F."/>
            <person name="East P.D."/>
            <person name="Elfekih S."/>
            <person name="Gordon K.H."/>
            <person name="Jermiin L.S."/>
            <person name="McGaughran A."/>
            <person name="Oakeshott J.G."/>
            <person name="Papanikolaou A."/>
            <person name="Perera O.P."/>
            <person name="Rane R.V."/>
            <person name="Richards S."/>
            <person name="Tay W.T."/>
            <person name="Walsh T.K."/>
            <person name="Anderson A."/>
            <person name="Anderson C.J."/>
            <person name="Asgari S."/>
            <person name="Board P.G."/>
            <person name="Bretschneider A."/>
            <person name="Campbell P.M."/>
            <person name="Chertemps T."/>
            <person name="Christeller J.T."/>
            <person name="Coppin C.W."/>
            <person name="Downes S.J."/>
            <person name="Duan G."/>
            <person name="Farnsworth C.A."/>
            <person name="Good R.T."/>
            <person name="Han L.B."/>
            <person name="Han Y.C."/>
            <person name="Hatje K."/>
            <person name="Horne I."/>
            <person name="Huang Y.P."/>
            <person name="Hughes D.S."/>
            <person name="Jacquin-Joly E."/>
            <person name="James W."/>
            <person name="Jhangiani S."/>
            <person name="Kollmar M."/>
            <person name="Kuwar S.S."/>
            <person name="Li S."/>
            <person name="Liu N.Y."/>
            <person name="Maibeche M.T."/>
            <person name="Miller J.R."/>
            <person name="Montagne N."/>
            <person name="Perry T."/>
            <person name="Qu J."/>
            <person name="Song S.V."/>
            <person name="Sutton G.G."/>
            <person name="Vogel H."/>
            <person name="Walenz B.P."/>
            <person name="Xu W."/>
            <person name="Zhang H.J."/>
            <person name="Zou Z."/>
            <person name="Batterham P."/>
            <person name="Edwards O.R."/>
            <person name="Feyereisen R."/>
            <person name="Gibbs R.A."/>
            <person name="Heckel D.G."/>
            <person name="McGrath A."/>
            <person name="Robin C."/>
            <person name="Scherer S.E."/>
            <person name="Worley K.C."/>
            <person name="Wu Y.D."/>
        </authorList>
    </citation>
    <scope>NUCLEOTIDE SEQUENCE [LARGE SCALE GENOMIC DNA]</scope>
    <source>
        <strain evidence="2">Harm_GR_Male_#8</strain>
        <tissue evidence="2">Whole organism</tissue>
    </source>
</reference>
<evidence type="ECO:0000313" key="2">
    <source>
        <dbReference type="EMBL" id="PZC76484.1"/>
    </source>
</evidence>
<dbReference type="Proteomes" id="UP000249218">
    <property type="component" value="Unassembled WGS sequence"/>
</dbReference>
<name>A0A2W1BS64_HELAM</name>
<protein>
    <submittedName>
        <fullName evidence="2">Uncharacterized protein</fullName>
    </submittedName>
</protein>
<evidence type="ECO:0000313" key="3">
    <source>
        <dbReference type="Proteomes" id="UP000249218"/>
    </source>
</evidence>